<dbReference type="PROSITE" id="PS51093">
    <property type="entry name" value="PTS_EIIA_TYPE_1"/>
    <property type="match status" value="1"/>
</dbReference>
<keyword evidence="3" id="KW-1003">Cell membrane</keyword>
<reference evidence="21 22" key="1">
    <citation type="journal article" date="2015" name="Genome Announc.">
        <title>Expanding the biotechnology potential of lactobacilli through comparative genomics of 213 strains and associated genera.</title>
        <authorList>
            <person name="Sun Z."/>
            <person name="Harris H.M."/>
            <person name="McCann A."/>
            <person name="Guo C."/>
            <person name="Argimon S."/>
            <person name="Zhang W."/>
            <person name="Yang X."/>
            <person name="Jeffery I.B."/>
            <person name="Cooney J.C."/>
            <person name="Kagawa T.F."/>
            <person name="Liu W."/>
            <person name="Song Y."/>
            <person name="Salvetti E."/>
            <person name="Wrobel A."/>
            <person name="Rasinkangas P."/>
            <person name="Parkhill J."/>
            <person name="Rea M.C."/>
            <person name="O'Sullivan O."/>
            <person name="Ritari J."/>
            <person name="Douillard F.P."/>
            <person name="Paul Ross R."/>
            <person name="Yang R."/>
            <person name="Briner A.E."/>
            <person name="Felis G.E."/>
            <person name="de Vos W.M."/>
            <person name="Barrangou R."/>
            <person name="Klaenhammer T.R."/>
            <person name="Caufield P.W."/>
            <person name="Cui Y."/>
            <person name="Zhang H."/>
            <person name="O'Toole P.W."/>
        </authorList>
    </citation>
    <scope>NUCLEOTIDE SEQUENCE [LARGE SCALE GENOMIC DNA]</scope>
    <source>
        <strain evidence="21 22">NBRC 103219</strain>
    </source>
</reference>
<keyword evidence="2" id="KW-0813">Transport</keyword>
<dbReference type="PROSITE" id="PS51098">
    <property type="entry name" value="PTS_EIIB_TYPE_1"/>
    <property type="match status" value="1"/>
</dbReference>
<dbReference type="RefSeq" id="WP_056936324.1">
    <property type="nucleotide sequence ID" value="NZ_BJYB01000012.1"/>
</dbReference>
<evidence type="ECO:0000256" key="16">
    <source>
        <dbReference type="PROSITE-ProRule" id="PRU00421"/>
    </source>
</evidence>
<organism evidence="21 22">
    <name type="scientific">Ligilactobacillus pobuzihii</name>
    <dbReference type="NCBI Taxonomy" id="449659"/>
    <lineage>
        <taxon>Bacteria</taxon>
        <taxon>Bacillati</taxon>
        <taxon>Bacillota</taxon>
        <taxon>Bacilli</taxon>
        <taxon>Lactobacillales</taxon>
        <taxon>Lactobacillaceae</taxon>
        <taxon>Ligilactobacillus</taxon>
    </lineage>
</organism>
<dbReference type="SUPFAM" id="SSF51261">
    <property type="entry name" value="Duplicated hybrid motif"/>
    <property type="match status" value="1"/>
</dbReference>
<protein>
    <recommendedName>
        <fullName evidence="14">PTS system sucrose-specific EIIBCA component</fullName>
        <ecNumber evidence="11">2.7.1.211</ecNumber>
    </recommendedName>
    <alternativeName>
        <fullName evidence="15">EIIBCA-Scr</fullName>
    </alternativeName>
</protein>
<dbReference type="Pfam" id="PF02378">
    <property type="entry name" value="PTS_EIIC"/>
    <property type="match status" value="1"/>
</dbReference>
<comment type="subcellular location">
    <subcellularLocation>
        <location evidence="1">Cell membrane</location>
        <topology evidence="1">Multi-pass membrane protein</topology>
    </subcellularLocation>
</comment>
<dbReference type="Pfam" id="PF00367">
    <property type="entry name" value="PTS_EIIB"/>
    <property type="match status" value="1"/>
</dbReference>
<feature type="transmembrane region" description="Helical" evidence="17">
    <location>
        <begin position="196"/>
        <end position="215"/>
    </location>
</feature>
<evidence type="ECO:0000259" key="20">
    <source>
        <dbReference type="PROSITE" id="PS51103"/>
    </source>
</evidence>
<evidence type="ECO:0000256" key="3">
    <source>
        <dbReference type="ARBA" id="ARBA00022475"/>
    </source>
</evidence>
<dbReference type="SUPFAM" id="SSF55604">
    <property type="entry name" value="Glucose permease domain IIB"/>
    <property type="match status" value="1"/>
</dbReference>
<dbReference type="EC" id="2.7.1.211" evidence="11"/>
<dbReference type="STRING" id="449659.IV66_GL001540"/>
<keyword evidence="7 17" id="KW-0812">Transmembrane</keyword>
<dbReference type="OrthoDB" id="9769191at2"/>
<name>A0A0R2LC37_9LACO</name>
<feature type="transmembrane region" description="Helical" evidence="17">
    <location>
        <begin position="262"/>
        <end position="288"/>
    </location>
</feature>
<evidence type="ECO:0000256" key="12">
    <source>
        <dbReference type="ARBA" id="ARBA00045139"/>
    </source>
</evidence>
<comment type="function">
    <text evidence="12">The phosphoenolpyruvate-dependent sugar phosphotransferase system (sugar PTS), a major carbohydrate active transport system, catalyzes the phosphorylation of incoming sugar substrates concomitantly with their translocation across the cell membrane. This system is involved in sucrose transport.</text>
</comment>
<evidence type="ECO:0000256" key="1">
    <source>
        <dbReference type="ARBA" id="ARBA00004651"/>
    </source>
</evidence>
<dbReference type="NCBIfam" id="TIGR00830">
    <property type="entry name" value="PTBA"/>
    <property type="match status" value="1"/>
</dbReference>
<dbReference type="GO" id="GO:0090588">
    <property type="term" value="F:protein-phosphocysteine-N-acetylmuramate phosphotransferase system transporter activity"/>
    <property type="evidence" value="ECO:0007669"/>
    <property type="project" value="TreeGrafter"/>
</dbReference>
<dbReference type="InterPro" id="IPR050558">
    <property type="entry name" value="PTS_Sugar-Specific_Components"/>
</dbReference>
<dbReference type="InterPro" id="IPR036878">
    <property type="entry name" value="Glu_permease_IIB"/>
</dbReference>
<feature type="transmembrane region" description="Helical" evidence="17">
    <location>
        <begin position="445"/>
        <end position="467"/>
    </location>
</feature>
<comment type="caution">
    <text evidence="21">The sequence shown here is derived from an EMBL/GenBank/DDBJ whole genome shotgun (WGS) entry which is preliminary data.</text>
</comment>
<dbReference type="InterPro" id="IPR018113">
    <property type="entry name" value="PTrfase_EIIB_Cys"/>
</dbReference>
<feature type="transmembrane region" description="Helical" evidence="17">
    <location>
        <begin position="227"/>
        <end position="250"/>
    </location>
</feature>
<dbReference type="PANTHER" id="PTHR30175:SF3">
    <property type="entry name" value="PTS SYSTEM N-ACETYLMURAMIC ACID-SPECIFIC EIIBC COMPONENT"/>
    <property type="match status" value="1"/>
</dbReference>
<evidence type="ECO:0000256" key="6">
    <source>
        <dbReference type="ARBA" id="ARBA00022683"/>
    </source>
</evidence>
<feature type="active site" description="Phosphocysteine intermediate; for EIIB activity" evidence="16">
    <location>
        <position position="30"/>
    </location>
</feature>
<dbReference type="Gene3D" id="2.70.70.10">
    <property type="entry name" value="Glucose Permease (Domain IIA)"/>
    <property type="match status" value="1"/>
</dbReference>
<sequence>MADDFNAKKVAEKIYEYSGGVDNVESFENCMTRIRIEVFDHDKVDEDKLKELPGVLGVVNDEQLQVVIGPGKVNKVDAAMEAYSGNKSGEKSDGTSNRSQAAERAAKVKAETKEKQKKSPFKSLLKDIANIFVPMIPAFVGSGLIAGIAAIISNLITSKTLTGEAWNQVALVLNIIKNGMFTYLPIYTGINAARVWGATPTLGGVTGAVVLLTGMEPDAPIKNLFNGSALAANQGGIIGVILAVWLLSVIEKKMHQWIPDSIDIIITPMVSLLLIGLAEIFIIMPLAGFVSDGLVGGINWVLNVGGAFSGFVLGALFLPMVMLGLHQILTPIHVQMISQTGNTPLLPILAMAGGGQVGAAMALWARLRHDKKLVDMIKGSLPVGILGIGEPLIYAVTLPLGRPFITACIGGGIGGAVIGAIGSIGSIAIGPSGLPLIPLIDHGRWWGYVLGLIAAYIGGFIVTYFFGIPKDKLEVEKAEDAAEQAGATIAETTPTDAKADVTEIQTDPTVTEENLEVAVDGELKNITESFDDVFAKKTMGDGYVIEPESSKVYAPIGGTISSVFPTKHALGITTAGGLEILVHLGIDTVDLNGAPFDVQVTEGQKVATGDLLAQVDWQAVKDAGKSTETIIAITNMDKVDDYSLNKTGQVIAKETVADIKLK</sequence>
<dbReference type="InterPro" id="IPR011055">
    <property type="entry name" value="Dup_hybrid_motif"/>
</dbReference>
<feature type="transmembrane region" description="Helical" evidence="17">
    <location>
        <begin position="379"/>
        <end position="397"/>
    </location>
</feature>
<evidence type="ECO:0000256" key="7">
    <source>
        <dbReference type="ARBA" id="ARBA00022692"/>
    </source>
</evidence>
<keyword evidence="5" id="KW-0808">Transferase</keyword>
<keyword evidence="6" id="KW-0598">Phosphotransferase system</keyword>
<evidence type="ECO:0000256" key="8">
    <source>
        <dbReference type="ARBA" id="ARBA00022777"/>
    </source>
</evidence>
<feature type="domain" description="PTS EIIC type-1" evidence="20">
    <location>
        <begin position="126"/>
        <end position="482"/>
    </location>
</feature>
<keyword evidence="8" id="KW-0418">Kinase</keyword>
<evidence type="ECO:0000313" key="21">
    <source>
        <dbReference type="EMBL" id="KRN99535.1"/>
    </source>
</evidence>
<dbReference type="PATRIC" id="fig|449659.4.peg.1566"/>
<evidence type="ECO:0000256" key="14">
    <source>
        <dbReference type="ARBA" id="ARBA00074554"/>
    </source>
</evidence>
<keyword evidence="4" id="KW-0762">Sugar transport</keyword>
<dbReference type="PROSITE" id="PS01035">
    <property type="entry name" value="PTS_EIIB_TYPE_1_CYS"/>
    <property type="match status" value="1"/>
</dbReference>
<dbReference type="InterPro" id="IPR001127">
    <property type="entry name" value="PTS_EIIA_1_perm"/>
</dbReference>
<dbReference type="InterPro" id="IPR003352">
    <property type="entry name" value="PTS_EIIC"/>
</dbReference>
<keyword evidence="10 17" id="KW-0472">Membrane</keyword>
<evidence type="ECO:0000259" key="19">
    <source>
        <dbReference type="PROSITE" id="PS51098"/>
    </source>
</evidence>
<dbReference type="CDD" id="cd00212">
    <property type="entry name" value="PTS_IIB_glc"/>
    <property type="match status" value="1"/>
</dbReference>
<dbReference type="GO" id="GO:0005886">
    <property type="term" value="C:plasma membrane"/>
    <property type="evidence" value="ECO:0007669"/>
    <property type="project" value="UniProtKB-SubCell"/>
</dbReference>
<keyword evidence="9 17" id="KW-1133">Transmembrane helix</keyword>
<comment type="catalytic activity">
    <reaction evidence="13">
        <text>N(pros)-phospho-L-histidyl-[protein](out) + sucrose = sucrose 6(G)-phosphate(in) + L-histidyl-[protein]</text>
        <dbReference type="Rhea" id="RHEA:49236"/>
        <dbReference type="Rhea" id="RHEA-COMP:9745"/>
        <dbReference type="Rhea" id="RHEA-COMP:9746"/>
        <dbReference type="ChEBI" id="CHEBI:17992"/>
        <dbReference type="ChEBI" id="CHEBI:29979"/>
        <dbReference type="ChEBI" id="CHEBI:64837"/>
        <dbReference type="ChEBI" id="CHEBI:91002"/>
        <dbReference type="EC" id="2.7.1.211"/>
    </reaction>
</comment>
<feature type="transmembrane region" description="Helical" evidence="17">
    <location>
        <begin position="345"/>
        <end position="367"/>
    </location>
</feature>
<dbReference type="Proteomes" id="UP000051886">
    <property type="component" value="Unassembled WGS sequence"/>
</dbReference>
<evidence type="ECO:0000313" key="22">
    <source>
        <dbReference type="Proteomes" id="UP000051886"/>
    </source>
</evidence>
<evidence type="ECO:0000256" key="10">
    <source>
        <dbReference type="ARBA" id="ARBA00023136"/>
    </source>
</evidence>
<evidence type="ECO:0000256" key="13">
    <source>
        <dbReference type="ARBA" id="ARBA00048931"/>
    </source>
</evidence>
<dbReference type="PROSITE" id="PS00371">
    <property type="entry name" value="PTS_EIIA_TYPE_1_HIS"/>
    <property type="match status" value="1"/>
</dbReference>
<proteinExistence type="predicted"/>
<dbReference type="FunFam" id="2.70.70.10:FF:000001">
    <property type="entry name" value="PTS system glucose-specific IIA component"/>
    <property type="match status" value="1"/>
</dbReference>
<evidence type="ECO:0000256" key="2">
    <source>
        <dbReference type="ARBA" id="ARBA00022448"/>
    </source>
</evidence>
<dbReference type="PANTHER" id="PTHR30175">
    <property type="entry name" value="PHOSPHOTRANSFERASE SYSTEM TRANSPORT PROTEIN"/>
    <property type="match status" value="1"/>
</dbReference>
<keyword evidence="22" id="KW-1185">Reference proteome</keyword>
<gene>
    <name evidence="21" type="ORF">IV66_GL001540</name>
</gene>
<dbReference type="AlphaFoldDB" id="A0A0R2LC37"/>
<evidence type="ECO:0000256" key="15">
    <source>
        <dbReference type="ARBA" id="ARBA00081008"/>
    </source>
</evidence>
<feature type="transmembrane region" description="Helical" evidence="17">
    <location>
        <begin position="128"/>
        <end position="153"/>
    </location>
</feature>
<evidence type="ECO:0000256" key="5">
    <source>
        <dbReference type="ARBA" id="ARBA00022679"/>
    </source>
</evidence>
<dbReference type="GO" id="GO:0009401">
    <property type="term" value="P:phosphoenolpyruvate-dependent sugar phosphotransferase system"/>
    <property type="evidence" value="ECO:0007669"/>
    <property type="project" value="UniProtKB-KW"/>
</dbReference>
<feature type="transmembrane region" description="Helical" evidence="17">
    <location>
        <begin position="165"/>
        <end position="184"/>
    </location>
</feature>
<dbReference type="EMBL" id="JQCN01000031">
    <property type="protein sequence ID" value="KRN99535.1"/>
    <property type="molecule type" value="Genomic_DNA"/>
</dbReference>
<evidence type="ECO:0000256" key="9">
    <source>
        <dbReference type="ARBA" id="ARBA00022989"/>
    </source>
</evidence>
<feature type="transmembrane region" description="Helical" evidence="17">
    <location>
        <begin position="404"/>
        <end position="425"/>
    </location>
</feature>
<dbReference type="GO" id="GO:0008982">
    <property type="term" value="F:protein-N(PI)-phosphohistidine-sugar phosphotransferase activity"/>
    <property type="evidence" value="ECO:0007669"/>
    <property type="project" value="InterPro"/>
</dbReference>
<evidence type="ECO:0000256" key="17">
    <source>
        <dbReference type="SAM" id="Phobius"/>
    </source>
</evidence>
<dbReference type="InterPro" id="IPR013013">
    <property type="entry name" value="PTS_EIIC_1"/>
</dbReference>
<evidence type="ECO:0000259" key="18">
    <source>
        <dbReference type="PROSITE" id="PS51093"/>
    </source>
</evidence>
<dbReference type="Gene3D" id="3.30.1360.60">
    <property type="entry name" value="Glucose permease domain IIB"/>
    <property type="match status" value="1"/>
</dbReference>
<feature type="domain" description="PTS EIIA type-1" evidence="18">
    <location>
        <begin position="531"/>
        <end position="635"/>
    </location>
</feature>
<feature type="transmembrane region" description="Helical" evidence="17">
    <location>
        <begin position="300"/>
        <end position="325"/>
    </location>
</feature>
<accession>A0A0R2LC37</accession>
<evidence type="ECO:0000256" key="11">
    <source>
        <dbReference type="ARBA" id="ARBA00044053"/>
    </source>
</evidence>
<dbReference type="FunFam" id="3.30.1360.60:FF:000001">
    <property type="entry name" value="PTS system glucose-specific IIBC component PtsG"/>
    <property type="match status" value="1"/>
</dbReference>
<dbReference type="Pfam" id="PF00358">
    <property type="entry name" value="PTS_EIIA_1"/>
    <property type="match status" value="1"/>
</dbReference>
<evidence type="ECO:0000256" key="4">
    <source>
        <dbReference type="ARBA" id="ARBA00022597"/>
    </source>
</evidence>
<feature type="domain" description="PTS EIIB type-1" evidence="19">
    <location>
        <begin position="8"/>
        <end position="90"/>
    </location>
</feature>
<dbReference type="PROSITE" id="PS51103">
    <property type="entry name" value="PTS_EIIC_TYPE_1"/>
    <property type="match status" value="1"/>
</dbReference>
<dbReference type="InterPro" id="IPR001996">
    <property type="entry name" value="PTS_IIB_1"/>
</dbReference>
<dbReference type="GO" id="GO:0016301">
    <property type="term" value="F:kinase activity"/>
    <property type="evidence" value="ECO:0007669"/>
    <property type="project" value="UniProtKB-KW"/>
</dbReference>